<dbReference type="SUPFAM" id="SSF48264">
    <property type="entry name" value="Cytochrome P450"/>
    <property type="match status" value="1"/>
</dbReference>
<dbReference type="PANTHER" id="PTHR24291:SF209">
    <property type="entry name" value="CYTOCHROME P450-LIKE PROTEIN"/>
    <property type="match status" value="1"/>
</dbReference>
<keyword evidence="7 9" id="KW-0503">Monooxygenase</keyword>
<dbReference type="InterPro" id="IPR050196">
    <property type="entry name" value="Cytochrome_P450_Monoox"/>
</dbReference>
<keyword evidence="6 8" id="KW-0408">Iron</keyword>
<comment type="caution">
    <text evidence="10">The sequence shown here is derived from an EMBL/GenBank/DDBJ whole genome shotgun (WGS) entry which is preliminary data.</text>
</comment>
<dbReference type="PANTHER" id="PTHR24291">
    <property type="entry name" value="CYTOCHROME P450 FAMILY 4"/>
    <property type="match status" value="1"/>
</dbReference>
<dbReference type="Proteomes" id="UP001458880">
    <property type="component" value="Unassembled WGS sequence"/>
</dbReference>
<evidence type="ECO:0000313" key="11">
    <source>
        <dbReference type="Proteomes" id="UP001458880"/>
    </source>
</evidence>
<proteinExistence type="inferred from homology"/>
<keyword evidence="4 8" id="KW-0479">Metal-binding</keyword>
<keyword evidence="11" id="KW-1185">Reference proteome</keyword>
<dbReference type="PROSITE" id="PS00086">
    <property type="entry name" value="CYTOCHROME_P450"/>
    <property type="match status" value="1"/>
</dbReference>
<dbReference type="PRINTS" id="PR00385">
    <property type="entry name" value="P450"/>
</dbReference>
<dbReference type="GO" id="GO:0004497">
    <property type="term" value="F:monooxygenase activity"/>
    <property type="evidence" value="ECO:0007669"/>
    <property type="project" value="UniProtKB-KW"/>
</dbReference>
<keyword evidence="5 9" id="KW-0560">Oxidoreductase</keyword>
<dbReference type="Pfam" id="PF00067">
    <property type="entry name" value="p450"/>
    <property type="match status" value="1"/>
</dbReference>
<evidence type="ECO:0000313" key="10">
    <source>
        <dbReference type="EMBL" id="KAK9744611.1"/>
    </source>
</evidence>
<dbReference type="GO" id="GO:0020037">
    <property type="term" value="F:heme binding"/>
    <property type="evidence" value="ECO:0007669"/>
    <property type="project" value="InterPro"/>
</dbReference>
<accession>A0AAW1MEV0</accession>
<name>A0AAW1MEV0_POPJA</name>
<sequence>MLILPLLIGIIVWYLITCLKWKKKIFDFMEKMPGLRWYPFVGTFKVFSSASREDVIYRFIDVSEKYAPFYRSWNGHIPQIHLMKPEHIQILLRSSTHAAKGPFYRYMIPWLGEGVFIAEGSKWFLQRRLLTPAFHFKILEGFVEIFAEKAEILTETLLTKANGSYFSVLPYLHVSTLSAILETSIGVPLDKVTHRPLDYVKNVHEITEIYMWRFWRPHVSNFIFKLLPIGRRHNKLVGQLHAFSQKVVAYKKHLQADQIVQSDCRSGERKRPTFMDLILDATENKNILSDSDLQALVDTFIFAGFETTGNTLGWTLFLLGNYPEIQDKAYEEIKRVLKDKNAATTMTELNELKYIDYIVKETLRLYPVLPFVLPFLTRTTSEDIELGKTTSEDIELDGYKIPAGTQAIAHIYDVQRSPDQYVEPDKFMPERFMPENAKSRHPFCFIPFSAGPRNCLGMRFALLELRSITATIIKKYKITSLHKVEDMKIFAHLLIRPQAGIHIKLERREKFS</sequence>
<evidence type="ECO:0000256" key="8">
    <source>
        <dbReference type="PIRSR" id="PIRSR602401-1"/>
    </source>
</evidence>
<reference evidence="10 11" key="1">
    <citation type="journal article" date="2024" name="BMC Genomics">
        <title>De novo assembly and annotation of Popillia japonica's genome with initial clues to its potential as an invasive pest.</title>
        <authorList>
            <person name="Cucini C."/>
            <person name="Boschi S."/>
            <person name="Funari R."/>
            <person name="Cardaioli E."/>
            <person name="Iannotti N."/>
            <person name="Marturano G."/>
            <person name="Paoli F."/>
            <person name="Bruttini M."/>
            <person name="Carapelli A."/>
            <person name="Frati F."/>
            <person name="Nardi F."/>
        </authorList>
    </citation>
    <scope>NUCLEOTIDE SEQUENCE [LARGE SCALE GENOMIC DNA]</scope>
    <source>
        <strain evidence="10">DMR45628</strain>
    </source>
</reference>
<evidence type="ECO:0000256" key="2">
    <source>
        <dbReference type="ARBA" id="ARBA00010617"/>
    </source>
</evidence>
<dbReference type="AlphaFoldDB" id="A0AAW1MEV0"/>
<dbReference type="InterPro" id="IPR036396">
    <property type="entry name" value="Cyt_P450_sf"/>
</dbReference>
<dbReference type="Gene3D" id="1.10.630.10">
    <property type="entry name" value="Cytochrome P450"/>
    <property type="match status" value="1"/>
</dbReference>
<evidence type="ECO:0000256" key="5">
    <source>
        <dbReference type="ARBA" id="ARBA00023002"/>
    </source>
</evidence>
<evidence type="ECO:0000256" key="9">
    <source>
        <dbReference type="RuleBase" id="RU000461"/>
    </source>
</evidence>
<evidence type="ECO:0000256" key="1">
    <source>
        <dbReference type="ARBA" id="ARBA00001971"/>
    </source>
</evidence>
<dbReference type="InterPro" id="IPR017972">
    <property type="entry name" value="Cyt_P450_CS"/>
</dbReference>
<dbReference type="PRINTS" id="PR00463">
    <property type="entry name" value="EP450I"/>
</dbReference>
<dbReference type="GO" id="GO:0005506">
    <property type="term" value="F:iron ion binding"/>
    <property type="evidence" value="ECO:0007669"/>
    <property type="project" value="InterPro"/>
</dbReference>
<comment type="cofactor">
    <cofactor evidence="1 8">
        <name>heme</name>
        <dbReference type="ChEBI" id="CHEBI:30413"/>
    </cofactor>
</comment>
<comment type="similarity">
    <text evidence="2 9">Belongs to the cytochrome P450 family.</text>
</comment>
<evidence type="ECO:0000256" key="7">
    <source>
        <dbReference type="ARBA" id="ARBA00023033"/>
    </source>
</evidence>
<evidence type="ECO:0000256" key="3">
    <source>
        <dbReference type="ARBA" id="ARBA00022617"/>
    </source>
</evidence>
<organism evidence="10 11">
    <name type="scientific">Popillia japonica</name>
    <name type="common">Japanese beetle</name>
    <dbReference type="NCBI Taxonomy" id="7064"/>
    <lineage>
        <taxon>Eukaryota</taxon>
        <taxon>Metazoa</taxon>
        <taxon>Ecdysozoa</taxon>
        <taxon>Arthropoda</taxon>
        <taxon>Hexapoda</taxon>
        <taxon>Insecta</taxon>
        <taxon>Pterygota</taxon>
        <taxon>Neoptera</taxon>
        <taxon>Endopterygota</taxon>
        <taxon>Coleoptera</taxon>
        <taxon>Polyphaga</taxon>
        <taxon>Scarabaeiformia</taxon>
        <taxon>Scarabaeidae</taxon>
        <taxon>Rutelinae</taxon>
        <taxon>Popillia</taxon>
    </lineage>
</organism>
<dbReference type="EMBL" id="JASPKY010000056">
    <property type="protein sequence ID" value="KAK9744611.1"/>
    <property type="molecule type" value="Genomic_DNA"/>
</dbReference>
<evidence type="ECO:0000256" key="6">
    <source>
        <dbReference type="ARBA" id="ARBA00023004"/>
    </source>
</evidence>
<keyword evidence="3 8" id="KW-0349">Heme</keyword>
<gene>
    <name evidence="10" type="ORF">QE152_g7611</name>
</gene>
<protein>
    <submittedName>
        <fullName evidence="10">Cytochrome P450</fullName>
    </submittedName>
</protein>
<feature type="binding site" description="axial binding residue" evidence="8">
    <location>
        <position position="455"/>
    </location>
    <ligand>
        <name>heme</name>
        <dbReference type="ChEBI" id="CHEBI:30413"/>
    </ligand>
    <ligandPart>
        <name>Fe</name>
        <dbReference type="ChEBI" id="CHEBI:18248"/>
    </ligandPart>
</feature>
<dbReference type="GO" id="GO:0016705">
    <property type="term" value="F:oxidoreductase activity, acting on paired donors, with incorporation or reduction of molecular oxygen"/>
    <property type="evidence" value="ECO:0007669"/>
    <property type="project" value="InterPro"/>
</dbReference>
<dbReference type="InterPro" id="IPR002401">
    <property type="entry name" value="Cyt_P450_E_grp-I"/>
</dbReference>
<dbReference type="InterPro" id="IPR001128">
    <property type="entry name" value="Cyt_P450"/>
</dbReference>
<dbReference type="CDD" id="cd20628">
    <property type="entry name" value="CYP4"/>
    <property type="match status" value="1"/>
</dbReference>
<evidence type="ECO:0000256" key="4">
    <source>
        <dbReference type="ARBA" id="ARBA00022723"/>
    </source>
</evidence>